<reference evidence="3 4" key="1">
    <citation type="submission" date="2018-12" db="EMBL/GenBank/DDBJ databases">
        <title>three novel Halomonas strain isolated from plants.</title>
        <authorList>
            <person name="Sun C."/>
        </authorList>
    </citation>
    <scope>NUCLEOTIDE SEQUENCE [LARGE SCALE GENOMIC DNA]</scope>
    <source>
        <strain evidence="3 4">JCM 18142</strain>
    </source>
</reference>
<dbReference type="EMBL" id="RZHF01000015">
    <property type="protein sequence ID" value="RUR31218.1"/>
    <property type="molecule type" value="Genomic_DNA"/>
</dbReference>
<dbReference type="Proteomes" id="UP000287023">
    <property type="component" value="Unassembled WGS sequence"/>
</dbReference>
<organism evidence="3 4">
    <name type="scientific">Vreelandella nanhaiensis</name>
    <dbReference type="NCBI Taxonomy" id="1258546"/>
    <lineage>
        <taxon>Bacteria</taxon>
        <taxon>Pseudomonadati</taxon>
        <taxon>Pseudomonadota</taxon>
        <taxon>Gammaproteobacteria</taxon>
        <taxon>Oceanospirillales</taxon>
        <taxon>Halomonadaceae</taxon>
        <taxon>Vreelandella</taxon>
    </lineage>
</organism>
<dbReference type="PANTHER" id="PTHR33376">
    <property type="match status" value="1"/>
</dbReference>
<keyword evidence="1 2" id="KW-0732">Signal</keyword>
<dbReference type="Gene3D" id="3.40.190.170">
    <property type="entry name" value="Bacterial extracellular solute-binding protein, family 7"/>
    <property type="match status" value="1"/>
</dbReference>
<gene>
    <name evidence="3" type="ORF">ELY38_11210</name>
</gene>
<protein>
    <submittedName>
        <fullName evidence="3">TRAP transporter substrate-binding protein</fullName>
    </submittedName>
</protein>
<name>A0A433KNM5_9GAMM</name>
<sequence>MKRAISQSLLLASVATVSFSAHAETLRMSHFWPSASAVHQEIFEAWASSVEEASNGELEVQIFPSGTLSKPDHAYQGVVDGISDIAASLQGYTSGRFPLSEIVQLPGVSSSAPQGSCILQKMYDDELIASEYEDVKVLFLFTTGPAYLHTRNADIQSPADLSGLRIRRPSDVAGEMLSSLGADPLGMPAPDIYTSLQRGVMDGLSFPWEAMRVFGINELVNYHLEVPYYSGAVMAVMNRGAYEGLSDEMREVIDRHSGMEWSQIAGGVYHRLDAVGREEALEQGDTIHTVENPLNDPEWSGPLEEGTERYLARLEERGLNNARDIYEHALSLREECAE</sequence>
<comment type="caution">
    <text evidence="3">The sequence shown here is derived from an EMBL/GenBank/DDBJ whole genome shotgun (WGS) entry which is preliminary data.</text>
</comment>
<dbReference type="GO" id="GO:0055085">
    <property type="term" value="P:transmembrane transport"/>
    <property type="evidence" value="ECO:0007669"/>
    <property type="project" value="InterPro"/>
</dbReference>
<evidence type="ECO:0000256" key="1">
    <source>
        <dbReference type="ARBA" id="ARBA00022729"/>
    </source>
</evidence>
<dbReference type="AlphaFoldDB" id="A0A433KNM5"/>
<dbReference type="PANTHER" id="PTHR33376:SF15">
    <property type="entry name" value="BLL6794 PROTEIN"/>
    <property type="match status" value="1"/>
</dbReference>
<dbReference type="OrthoDB" id="9177965at2"/>
<dbReference type="Pfam" id="PF03480">
    <property type="entry name" value="DctP"/>
    <property type="match status" value="1"/>
</dbReference>
<accession>A0A433KNM5</accession>
<feature type="signal peptide" evidence="2">
    <location>
        <begin position="1"/>
        <end position="23"/>
    </location>
</feature>
<evidence type="ECO:0000313" key="4">
    <source>
        <dbReference type="Proteomes" id="UP000287023"/>
    </source>
</evidence>
<proteinExistence type="predicted"/>
<keyword evidence="4" id="KW-1185">Reference proteome</keyword>
<dbReference type="NCBIfam" id="NF037995">
    <property type="entry name" value="TRAP_S1"/>
    <property type="match status" value="1"/>
</dbReference>
<dbReference type="CDD" id="cd13665">
    <property type="entry name" value="PBP2_TRAP_Dctp3_4"/>
    <property type="match status" value="1"/>
</dbReference>
<dbReference type="RefSeq" id="WP_127062265.1">
    <property type="nucleotide sequence ID" value="NZ_RZHF01000015.1"/>
</dbReference>
<evidence type="ECO:0000313" key="3">
    <source>
        <dbReference type="EMBL" id="RUR31218.1"/>
    </source>
</evidence>
<dbReference type="InterPro" id="IPR038404">
    <property type="entry name" value="TRAP_DctP_sf"/>
</dbReference>
<dbReference type="InterPro" id="IPR018389">
    <property type="entry name" value="DctP_fam"/>
</dbReference>
<evidence type="ECO:0000256" key="2">
    <source>
        <dbReference type="SAM" id="SignalP"/>
    </source>
</evidence>
<feature type="chain" id="PRO_5019093264" evidence="2">
    <location>
        <begin position="24"/>
        <end position="338"/>
    </location>
</feature>